<feature type="domain" description="Tryptophan synthase beta chain-like PALP" evidence="6">
    <location>
        <begin position="42"/>
        <end position="340"/>
    </location>
</feature>
<dbReference type="InterPro" id="IPR036052">
    <property type="entry name" value="TrpB-like_PALP_sf"/>
</dbReference>
<keyword evidence="8" id="KW-1185">Reference proteome</keyword>
<comment type="similarity">
    <text evidence="2">Belongs to the ACC deaminase/D-cysteine desulfhydrase family.</text>
</comment>
<evidence type="ECO:0000259" key="6">
    <source>
        <dbReference type="Pfam" id="PF00291"/>
    </source>
</evidence>
<evidence type="ECO:0000256" key="5">
    <source>
        <dbReference type="PIRSR" id="PIRSR006278-2"/>
    </source>
</evidence>
<dbReference type="Gene3D" id="3.40.50.1100">
    <property type="match status" value="2"/>
</dbReference>
<feature type="active site" description="Nucleophile" evidence="4">
    <location>
        <position position="107"/>
    </location>
</feature>
<accession>A0A1H4TG01</accession>
<comment type="cofactor">
    <cofactor evidence="1">
        <name>pyridoxal 5'-phosphate</name>
        <dbReference type="ChEBI" id="CHEBI:597326"/>
    </cofactor>
</comment>
<dbReference type="Proteomes" id="UP000183561">
    <property type="component" value="Unassembled WGS sequence"/>
</dbReference>
<evidence type="ECO:0000256" key="4">
    <source>
        <dbReference type="PIRSR" id="PIRSR006278-1"/>
    </source>
</evidence>
<organism evidence="7 8">
    <name type="scientific">Rhodococcus koreensis</name>
    <dbReference type="NCBI Taxonomy" id="99653"/>
    <lineage>
        <taxon>Bacteria</taxon>
        <taxon>Bacillati</taxon>
        <taxon>Actinomycetota</taxon>
        <taxon>Actinomycetes</taxon>
        <taxon>Mycobacteriales</taxon>
        <taxon>Nocardiaceae</taxon>
        <taxon>Rhodococcus</taxon>
    </lineage>
</organism>
<dbReference type="RefSeq" id="WP_072939229.1">
    <property type="nucleotide sequence ID" value="NZ_CP070609.1"/>
</dbReference>
<dbReference type="InterPro" id="IPR001926">
    <property type="entry name" value="TrpB-like_PALP"/>
</dbReference>
<protein>
    <submittedName>
        <fullName evidence="7">D-cysteine desulfhydrase</fullName>
    </submittedName>
</protein>
<gene>
    <name evidence="7" type="ORF">SAMN04490239_4518</name>
</gene>
<reference evidence="8" key="1">
    <citation type="submission" date="2016-10" db="EMBL/GenBank/DDBJ databases">
        <authorList>
            <person name="Varghese N."/>
            <person name="Submissions S."/>
        </authorList>
    </citation>
    <scope>NUCLEOTIDE SEQUENCE [LARGE SCALE GENOMIC DNA]</scope>
    <source>
        <strain evidence="8">DSM 44498</strain>
    </source>
</reference>
<dbReference type="OrthoDB" id="9801249at2"/>
<dbReference type="Pfam" id="PF00291">
    <property type="entry name" value="PALP"/>
    <property type="match status" value="1"/>
</dbReference>
<dbReference type="PANTHER" id="PTHR43780">
    <property type="entry name" value="1-AMINOCYCLOPROPANE-1-CARBOXYLATE DEAMINASE-RELATED"/>
    <property type="match status" value="1"/>
</dbReference>
<evidence type="ECO:0000313" key="7">
    <source>
        <dbReference type="EMBL" id="SEC55385.1"/>
    </source>
</evidence>
<keyword evidence="3 5" id="KW-0663">Pyridoxal phosphate</keyword>
<dbReference type="SUPFAM" id="SSF53686">
    <property type="entry name" value="Tryptophan synthase beta subunit-like PLP-dependent enzymes"/>
    <property type="match status" value="1"/>
</dbReference>
<evidence type="ECO:0000256" key="1">
    <source>
        <dbReference type="ARBA" id="ARBA00001933"/>
    </source>
</evidence>
<dbReference type="PIRSF" id="PIRSF006278">
    <property type="entry name" value="ACCD_DCysDesulf"/>
    <property type="match status" value="1"/>
</dbReference>
<name>A0A1H4TG01_9NOCA</name>
<dbReference type="GO" id="GO:0019148">
    <property type="term" value="F:D-cysteine desulfhydrase activity"/>
    <property type="evidence" value="ECO:0007669"/>
    <property type="project" value="TreeGrafter"/>
</dbReference>
<sequence length="372" mass="39335">MTRAQRPVANVSVTDPVSYLMPCIADARAREILARRWRCRIRLTATPTPMHLLPNFSERLGREVWIKRDDLTGFAAGGNKSRKLELILADAMNARATSLVTVGAQQSNHARTVAAAATAAGIDAHLILGGRAPHRPSGNLLLDDLFGAETHFVDDLDWTSMSAHARQLCARLRDQGNRSKRPYLVPAGGSTSSGVLAYAAAFLEIHHQLDLVDRTEATIVHASSTGGTQAGLELGAALLGAPANIVGVDVAQIHSDLGGRVRDLVAATAELGFDPPAVTPTVFDEYLGPGYALASDRSQAAMTELARDEGIVTDPVYTAKAVAALSDPRLTGPIVFLHTGGVPAMFADDAAAAYPAVQRSKGRPLAAAQNNY</sequence>
<evidence type="ECO:0000313" key="8">
    <source>
        <dbReference type="Proteomes" id="UP000183561"/>
    </source>
</evidence>
<evidence type="ECO:0000256" key="2">
    <source>
        <dbReference type="ARBA" id="ARBA00008639"/>
    </source>
</evidence>
<feature type="modified residue" description="N6-(pyridoxal phosphate)lysine" evidence="5">
    <location>
        <position position="80"/>
    </location>
</feature>
<proteinExistence type="inferred from homology"/>
<dbReference type="InterPro" id="IPR027278">
    <property type="entry name" value="ACCD_DCysDesulf"/>
</dbReference>
<dbReference type="PANTHER" id="PTHR43780:SF2">
    <property type="entry name" value="1-AMINOCYCLOPROPANE-1-CARBOXYLATE DEAMINASE-RELATED"/>
    <property type="match status" value="1"/>
</dbReference>
<dbReference type="AlphaFoldDB" id="A0A1H4TG01"/>
<evidence type="ECO:0000256" key="3">
    <source>
        <dbReference type="ARBA" id="ARBA00022898"/>
    </source>
</evidence>
<dbReference type="GO" id="GO:1901605">
    <property type="term" value="P:alpha-amino acid metabolic process"/>
    <property type="evidence" value="ECO:0007669"/>
    <property type="project" value="UniProtKB-ARBA"/>
</dbReference>
<dbReference type="EMBL" id="FNSV01000005">
    <property type="protein sequence ID" value="SEC55385.1"/>
    <property type="molecule type" value="Genomic_DNA"/>
</dbReference>